<gene>
    <name evidence="2" type="primary">GLEAN_12263</name>
    <name evidence="2" type="ORF">TcasGA2_TC012263</name>
</gene>
<dbReference type="InParanoid" id="D6X084"/>
<organism evidence="2 3">
    <name type="scientific">Tribolium castaneum</name>
    <name type="common">Red flour beetle</name>
    <dbReference type="NCBI Taxonomy" id="7070"/>
    <lineage>
        <taxon>Eukaryota</taxon>
        <taxon>Metazoa</taxon>
        <taxon>Ecdysozoa</taxon>
        <taxon>Arthropoda</taxon>
        <taxon>Hexapoda</taxon>
        <taxon>Insecta</taxon>
        <taxon>Pterygota</taxon>
        <taxon>Neoptera</taxon>
        <taxon>Endopterygota</taxon>
        <taxon>Coleoptera</taxon>
        <taxon>Polyphaga</taxon>
        <taxon>Cucujiformia</taxon>
        <taxon>Tenebrionidae</taxon>
        <taxon>Tenebrionidae incertae sedis</taxon>
        <taxon>Tribolium</taxon>
    </lineage>
</organism>
<protein>
    <submittedName>
        <fullName evidence="2">Uncharacterized protein</fullName>
    </submittedName>
</protein>
<reference evidence="2 3" key="2">
    <citation type="journal article" date="2010" name="Nucleic Acids Res.">
        <title>BeetleBase in 2010: revisions to provide comprehensive genomic information for Tribolium castaneum.</title>
        <authorList>
            <person name="Kim H.S."/>
            <person name="Murphy T."/>
            <person name="Xia J."/>
            <person name="Caragea D."/>
            <person name="Park Y."/>
            <person name="Beeman R.W."/>
            <person name="Lorenzen M.D."/>
            <person name="Butcher S."/>
            <person name="Manak J.R."/>
            <person name="Brown S.J."/>
        </authorList>
    </citation>
    <scope>GENOME REANNOTATION</scope>
    <source>
        <strain evidence="2 3">Georgia GA2</strain>
    </source>
</reference>
<evidence type="ECO:0000313" key="2">
    <source>
        <dbReference type="EMBL" id="EFA10085.1"/>
    </source>
</evidence>
<name>D6X084_TRICA</name>
<dbReference type="AlphaFoldDB" id="D6X084"/>
<dbReference type="HOGENOM" id="CLU_2530407_0_0_1"/>
<dbReference type="Proteomes" id="UP000007266">
    <property type="component" value="Linkage group 9"/>
</dbReference>
<reference evidence="2 3" key="1">
    <citation type="journal article" date="2008" name="Nature">
        <title>The genome of the model beetle and pest Tribolium castaneum.</title>
        <authorList>
            <consortium name="Tribolium Genome Sequencing Consortium"/>
            <person name="Richards S."/>
            <person name="Gibbs R.A."/>
            <person name="Weinstock G.M."/>
            <person name="Brown S.J."/>
            <person name="Denell R."/>
            <person name="Beeman R.W."/>
            <person name="Gibbs R."/>
            <person name="Beeman R.W."/>
            <person name="Brown S.J."/>
            <person name="Bucher G."/>
            <person name="Friedrich M."/>
            <person name="Grimmelikhuijzen C.J."/>
            <person name="Klingler M."/>
            <person name="Lorenzen M."/>
            <person name="Richards S."/>
            <person name="Roth S."/>
            <person name="Schroder R."/>
            <person name="Tautz D."/>
            <person name="Zdobnov E.M."/>
            <person name="Muzny D."/>
            <person name="Gibbs R.A."/>
            <person name="Weinstock G.M."/>
            <person name="Attaway T."/>
            <person name="Bell S."/>
            <person name="Buhay C.J."/>
            <person name="Chandrabose M.N."/>
            <person name="Chavez D."/>
            <person name="Clerk-Blankenburg K.P."/>
            <person name="Cree A."/>
            <person name="Dao M."/>
            <person name="Davis C."/>
            <person name="Chacko J."/>
            <person name="Dinh H."/>
            <person name="Dugan-Rocha S."/>
            <person name="Fowler G."/>
            <person name="Garner T.T."/>
            <person name="Garnes J."/>
            <person name="Gnirke A."/>
            <person name="Hawes A."/>
            <person name="Hernandez J."/>
            <person name="Hines S."/>
            <person name="Holder M."/>
            <person name="Hume J."/>
            <person name="Jhangiani S.N."/>
            <person name="Joshi V."/>
            <person name="Khan Z.M."/>
            <person name="Jackson L."/>
            <person name="Kovar C."/>
            <person name="Kowis A."/>
            <person name="Lee S."/>
            <person name="Lewis L.R."/>
            <person name="Margolis J."/>
            <person name="Morgan M."/>
            <person name="Nazareth L.V."/>
            <person name="Nguyen N."/>
            <person name="Okwuonu G."/>
            <person name="Parker D."/>
            <person name="Richards S."/>
            <person name="Ruiz S.J."/>
            <person name="Santibanez J."/>
            <person name="Savard J."/>
            <person name="Scherer S.E."/>
            <person name="Schneider B."/>
            <person name="Sodergren E."/>
            <person name="Tautz D."/>
            <person name="Vattahil S."/>
            <person name="Villasana D."/>
            <person name="White C.S."/>
            <person name="Wright R."/>
            <person name="Park Y."/>
            <person name="Beeman R.W."/>
            <person name="Lord J."/>
            <person name="Oppert B."/>
            <person name="Lorenzen M."/>
            <person name="Brown S."/>
            <person name="Wang L."/>
            <person name="Savard J."/>
            <person name="Tautz D."/>
            <person name="Richards S."/>
            <person name="Weinstock G."/>
            <person name="Gibbs R.A."/>
            <person name="Liu Y."/>
            <person name="Worley K."/>
            <person name="Weinstock G."/>
            <person name="Elsik C.G."/>
            <person name="Reese J.T."/>
            <person name="Elhaik E."/>
            <person name="Landan G."/>
            <person name="Graur D."/>
            <person name="Arensburger P."/>
            <person name="Atkinson P."/>
            <person name="Beeman R.W."/>
            <person name="Beidler J."/>
            <person name="Brown S.J."/>
            <person name="Demuth J.P."/>
            <person name="Drury D.W."/>
            <person name="Du Y.Z."/>
            <person name="Fujiwara H."/>
            <person name="Lorenzen M."/>
            <person name="Maselli V."/>
            <person name="Osanai M."/>
            <person name="Park Y."/>
            <person name="Robertson H.M."/>
            <person name="Tu Z."/>
            <person name="Wang J.J."/>
            <person name="Wang S."/>
            <person name="Richards S."/>
            <person name="Song H."/>
            <person name="Zhang L."/>
            <person name="Sodergren E."/>
            <person name="Werner D."/>
            <person name="Stanke M."/>
            <person name="Morgenstern B."/>
            <person name="Solovyev V."/>
            <person name="Kosarev P."/>
            <person name="Brown G."/>
            <person name="Chen H.C."/>
            <person name="Ermolaeva O."/>
            <person name="Hlavina W."/>
            <person name="Kapustin Y."/>
            <person name="Kiryutin B."/>
            <person name="Kitts P."/>
            <person name="Maglott D."/>
            <person name="Pruitt K."/>
            <person name="Sapojnikov V."/>
            <person name="Souvorov A."/>
            <person name="Mackey A.J."/>
            <person name="Waterhouse R.M."/>
            <person name="Wyder S."/>
            <person name="Zdobnov E.M."/>
            <person name="Zdobnov E.M."/>
            <person name="Wyder S."/>
            <person name="Kriventseva E.V."/>
            <person name="Kadowaki T."/>
            <person name="Bork P."/>
            <person name="Aranda M."/>
            <person name="Bao R."/>
            <person name="Beermann A."/>
            <person name="Berns N."/>
            <person name="Bolognesi R."/>
            <person name="Bonneton F."/>
            <person name="Bopp D."/>
            <person name="Brown S.J."/>
            <person name="Bucher G."/>
            <person name="Butts T."/>
            <person name="Chaumot A."/>
            <person name="Denell R.E."/>
            <person name="Ferrier D.E."/>
            <person name="Friedrich M."/>
            <person name="Gordon C.M."/>
            <person name="Jindra M."/>
            <person name="Klingler M."/>
            <person name="Lan Q."/>
            <person name="Lattorff H.M."/>
            <person name="Laudet V."/>
            <person name="von Levetsow C."/>
            <person name="Liu Z."/>
            <person name="Lutz R."/>
            <person name="Lynch J.A."/>
            <person name="da Fonseca R.N."/>
            <person name="Posnien N."/>
            <person name="Reuter R."/>
            <person name="Roth S."/>
            <person name="Savard J."/>
            <person name="Schinko J.B."/>
            <person name="Schmitt C."/>
            <person name="Schoppmeier M."/>
            <person name="Schroder R."/>
            <person name="Shippy T.D."/>
            <person name="Simonnet F."/>
            <person name="Marques-Souza H."/>
            <person name="Tautz D."/>
            <person name="Tomoyasu Y."/>
            <person name="Trauner J."/>
            <person name="Van der Zee M."/>
            <person name="Vervoort M."/>
            <person name="Wittkopp N."/>
            <person name="Wimmer E.A."/>
            <person name="Yang X."/>
            <person name="Jones A.K."/>
            <person name="Sattelle D.B."/>
            <person name="Ebert P.R."/>
            <person name="Nelson D."/>
            <person name="Scott J.G."/>
            <person name="Beeman R.W."/>
            <person name="Muthukrishnan S."/>
            <person name="Kramer K.J."/>
            <person name="Arakane Y."/>
            <person name="Beeman R.W."/>
            <person name="Zhu Q."/>
            <person name="Hogenkamp D."/>
            <person name="Dixit R."/>
            <person name="Oppert B."/>
            <person name="Jiang H."/>
            <person name="Zou Z."/>
            <person name="Marshall J."/>
            <person name="Elpidina E."/>
            <person name="Vinokurov K."/>
            <person name="Oppert C."/>
            <person name="Zou Z."/>
            <person name="Evans J."/>
            <person name="Lu Z."/>
            <person name="Zhao P."/>
            <person name="Sumathipala N."/>
            <person name="Altincicek B."/>
            <person name="Vilcinskas A."/>
            <person name="Williams M."/>
            <person name="Hultmark D."/>
            <person name="Hetru C."/>
            <person name="Jiang H."/>
            <person name="Grimmelikhuijzen C.J."/>
            <person name="Hauser F."/>
            <person name="Cazzamali G."/>
            <person name="Williamson M."/>
            <person name="Park Y."/>
            <person name="Li B."/>
            <person name="Tanaka Y."/>
            <person name="Predel R."/>
            <person name="Neupert S."/>
            <person name="Schachtner J."/>
            <person name="Verleyen P."/>
            <person name="Raible F."/>
            <person name="Bork P."/>
            <person name="Friedrich M."/>
            <person name="Walden K.K."/>
            <person name="Robertson H.M."/>
            <person name="Angeli S."/>
            <person name="Foret S."/>
            <person name="Bucher G."/>
            <person name="Schuetz S."/>
            <person name="Maleszka R."/>
            <person name="Wimmer E.A."/>
            <person name="Beeman R.W."/>
            <person name="Lorenzen M."/>
            <person name="Tomoyasu Y."/>
            <person name="Miller S.C."/>
            <person name="Grossmann D."/>
            <person name="Bucher G."/>
        </authorList>
    </citation>
    <scope>NUCLEOTIDE SEQUENCE [LARGE SCALE GENOMIC DNA]</scope>
    <source>
        <strain evidence="2 3">Georgia GA2</strain>
    </source>
</reference>
<dbReference type="EMBL" id="KQ971371">
    <property type="protein sequence ID" value="EFA10085.1"/>
    <property type="molecule type" value="Genomic_DNA"/>
</dbReference>
<proteinExistence type="predicted"/>
<keyword evidence="3" id="KW-1185">Reference proteome</keyword>
<evidence type="ECO:0000313" key="3">
    <source>
        <dbReference type="Proteomes" id="UP000007266"/>
    </source>
</evidence>
<evidence type="ECO:0000256" key="1">
    <source>
        <dbReference type="SAM" id="MobiDB-lite"/>
    </source>
</evidence>
<feature type="region of interest" description="Disordered" evidence="1">
    <location>
        <begin position="65"/>
        <end position="84"/>
    </location>
</feature>
<sequence>MIRVRTPDLRVVRGAYTTGPPGPQLSAMTSAHHPVIPSLEDDGNLSMHLAGLIEQRRNGDGKLHFRHGTGRRPDQSVLGIRSDN</sequence>
<accession>D6X084</accession>